<dbReference type="InterPro" id="IPR000878">
    <property type="entry name" value="4pyrrol_Mease"/>
</dbReference>
<dbReference type="PANTHER" id="PTHR46111">
    <property type="entry name" value="RIBOSOMAL RNA SMALL SUBUNIT METHYLTRANSFERASE I"/>
    <property type="match status" value="1"/>
</dbReference>
<dbReference type="FunFam" id="3.30.950.10:FF:000002">
    <property type="entry name" value="Ribosomal RNA small subunit methyltransferase I"/>
    <property type="match status" value="1"/>
</dbReference>
<keyword evidence="3 6" id="KW-0489">Methyltransferase</keyword>
<keyword evidence="1 6" id="KW-0963">Cytoplasm</keyword>
<keyword evidence="2 6" id="KW-0698">rRNA processing</keyword>
<evidence type="ECO:0000256" key="4">
    <source>
        <dbReference type="ARBA" id="ARBA00022679"/>
    </source>
</evidence>
<dbReference type="Gene3D" id="3.40.1010.10">
    <property type="entry name" value="Cobalt-precorrin-4 Transmethylase, Domain 1"/>
    <property type="match status" value="1"/>
</dbReference>
<proteinExistence type="inferred from homology"/>
<dbReference type="GO" id="GO:0005737">
    <property type="term" value="C:cytoplasm"/>
    <property type="evidence" value="ECO:0007669"/>
    <property type="project" value="UniProtKB-SubCell"/>
</dbReference>
<evidence type="ECO:0000256" key="5">
    <source>
        <dbReference type="ARBA" id="ARBA00022691"/>
    </source>
</evidence>
<dbReference type="EC" id="2.1.1.198" evidence="6"/>
<dbReference type="Proteomes" id="UP000641588">
    <property type="component" value="Unassembled WGS sequence"/>
</dbReference>
<dbReference type="AlphaFoldDB" id="A0A972GXC2"/>
<dbReference type="HAMAP" id="MF_01877">
    <property type="entry name" value="16SrRNA_methyltr_I"/>
    <property type="match status" value="1"/>
</dbReference>
<evidence type="ECO:0000256" key="1">
    <source>
        <dbReference type="ARBA" id="ARBA00022490"/>
    </source>
</evidence>
<organism evidence="8 9">
    <name type="scientific">Paenibacillus foliorum</name>
    <dbReference type="NCBI Taxonomy" id="2654974"/>
    <lineage>
        <taxon>Bacteria</taxon>
        <taxon>Bacillati</taxon>
        <taxon>Bacillota</taxon>
        <taxon>Bacilli</taxon>
        <taxon>Bacillales</taxon>
        <taxon>Paenibacillaceae</taxon>
        <taxon>Paenibacillus</taxon>
    </lineage>
</organism>
<dbReference type="InterPro" id="IPR014777">
    <property type="entry name" value="4pyrrole_Mease_sub1"/>
</dbReference>
<feature type="domain" description="Tetrapyrrole methylase" evidence="7">
    <location>
        <begin position="33"/>
        <end position="232"/>
    </location>
</feature>
<comment type="catalytic activity">
    <reaction evidence="6">
        <text>cytidine(1402) in 16S rRNA + S-adenosyl-L-methionine = 2'-O-methylcytidine(1402) in 16S rRNA + S-adenosyl-L-homocysteine + H(+)</text>
        <dbReference type="Rhea" id="RHEA:42924"/>
        <dbReference type="Rhea" id="RHEA-COMP:10285"/>
        <dbReference type="Rhea" id="RHEA-COMP:10286"/>
        <dbReference type="ChEBI" id="CHEBI:15378"/>
        <dbReference type="ChEBI" id="CHEBI:57856"/>
        <dbReference type="ChEBI" id="CHEBI:59789"/>
        <dbReference type="ChEBI" id="CHEBI:74495"/>
        <dbReference type="ChEBI" id="CHEBI:82748"/>
        <dbReference type="EC" id="2.1.1.198"/>
    </reaction>
</comment>
<keyword evidence="9" id="KW-1185">Reference proteome</keyword>
<dbReference type="CDD" id="cd11648">
    <property type="entry name" value="RsmI"/>
    <property type="match status" value="1"/>
</dbReference>
<dbReference type="InterPro" id="IPR014776">
    <property type="entry name" value="4pyrrole_Mease_sub2"/>
</dbReference>
<dbReference type="PROSITE" id="PS01296">
    <property type="entry name" value="RSMI"/>
    <property type="match status" value="1"/>
</dbReference>
<dbReference type="FunFam" id="3.40.1010.10:FF:000002">
    <property type="entry name" value="Ribosomal RNA small subunit methyltransferase I"/>
    <property type="match status" value="1"/>
</dbReference>
<evidence type="ECO:0000256" key="3">
    <source>
        <dbReference type="ARBA" id="ARBA00022603"/>
    </source>
</evidence>
<keyword evidence="4 6" id="KW-0808">Transferase</keyword>
<dbReference type="InterPro" id="IPR035996">
    <property type="entry name" value="4pyrrol_Methylase_sf"/>
</dbReference>
<sequence>MANELNSSNRPYFNEGTHVKIQKSYHPDAGAGKLYLVGTPIGNLEDMTFRAIRTLKEVQLIAAEDTRQTRKLLTHFEISTRLISYHEHNKQASGPELIRLLHTGESIALVSDAGLPAICDPGADLVKQAVEEGIDVIPIPGANAALSALIISGLSTERFTFLGFLPRERKTLLQELQLLQSAKETLIYYESPHRIMKTLEAMLEVWNPERQMCLIRELTKKYEEAARGTIQECYDLLLAQPPQGEYCIVVEGMTATENAASVAWWEAFSLEEHVEHYATQGLDRKEAIKRAAADRQMPKRELYNYLHK</sequence>
<dbReference type="Gene3D" id="3.30.950.10">
    <property type="entry name" value="Methyltransferase, Cobalt-precorrin-4 Transmethylase, Domain 2"/>
    <property type="match status" value="1"/>
</dbReference>
<evidence type="ECO:0000256" key="6">
    <source>
        <dbReference type="HAMAP-Rule" id="MF_01877"/>
    </source>
</evidence>
<name>A0A972GXC2_9BACL</name>
<dbReference type="NCBIfam" id="TIGR00096">
    <property type="entry name" value="16S rRNA (cytidine(1402)-2'-O)-methyltransferase"/>
    <property type="match status" value="1"/>
</dbReference>
<dbReference type="InterPro" id="IPR008189">
    <property type="entry name" value="rRNA_ssu_MeTfrase_I"/>
</dbReference>
<dbReference type="EMBL" id="WHOD01000133">
    <property type="protein sequence ID" value="NOU98337.1"/>
    <property type="molecule type" value="Genomic_DNA"/>
</dbReference>
<evidence type="ECO:0000313" key="9">
    <source>
        <dbReference type="Proteomes" id="UP000641588"/>
    </source>
</evidence>
<accession>A0A972GXC2</accession>
<evidence type="ECO:0000259" key="7">
    <source>
        <dbReference type="Pfam" id="PF00590"/>
    </source>
</evidence>
<dbReference type="GO" id="GO:0070677">
    <property type="term" value="F:rRNA (cytosine-2'-O-)-methyltransferase activity"/>
    <property type="evidence" value="ECO:0007669"/>
    <property type="project" value="UniProtKB-UniRule"/>
</dbReference>
<keyword evidence="5 6" id="KW-0949">S-adenosyl-L-methionine</keyword>
<reference evidence="8" key="1">
    <citation type="submission" date="2019-10" db="EMBL/GenBank/DDBJ databases">
        <title>Description of Paenibacillus glebae sp. nov.</title>
        <authorList>
            <person name="Carlier A."/>
            <person name="Qi S."/>
        </authorList>
    </citation>
    <scope>NUCLEOTIDE SEQUENCE</scope>
    <source>
        <strain evidence="8">LMG 31456</strain>
    </source>
</reference>
<comment type="similarity">
    <text evidence="6">Belongs to the methyltransferase superfamily. RsmI family.</text>
</comment>
<gene>
    <name evidence="6 8" type="primary">rsmI</name>
    <name evidence="8" type="ORF">GC093_34725</name>
</gene>
<comment type="subcellular location">
    <subcellularLocation>
        <location evidence="6">Cytoplasm</location>
    </subcellularLocation>
</comment>
<dbReference type="SUPFAM" id="SSF53790">
    <property type="entry name" value="Tetrapyrrole methylase"/>
    <property type="match status" value="1"/>
</dbReference>
<comment type="function">
    <text evidence="6">Catalyzes the 2'-O-methylation of the ribose of cytidine 1402 (C1402) in 16S rRNA.</text>
</comment>
<protein>
    <recommendedName>
        <fullName evidence="6">Ribosomal RNA small subunit methyltransferase I</fullName>
        <ecNumber evidence="6">2.1.1.198</ecNumber>
    </recommendedName>
    <alternativeName>
        <fullName evidence="6">16S rRNA 2'-O-ribose C1402 methyltransferase</fullName>
    </alternativeName>
    <alternativeName>
        <fullName evidence="6">rRNA (cytidine-2'-O-)-methyltransferase RsmI</fullName>
    </alternativeName>
</protein>
<dbReference type="PIRSF" id="PIRSF005917">
    <property type="entry name" value="MTase_YraL"/>
    <property type="match status" value="1"/>
</dbReference>
<dbReference type="PANTHER" id="PTHR46111:SF1">
    <property type="entry name" value="RIBOSOMAL RNA SMALL SUBUNIT METHYLTRANSFERASE I"/>
    <property type="match status" value="1"/>
</dbReference>
<evidence type="ECO:0000256" key="2">
    <source>
        <dbReference type="ARBA" id="ARBA00022552"/>
    </source>
</evidence>
<dbReference type="InterPro" id="IPR018063">
    <property type="entry name" value="SAM_MeTrfase_RsmI_CS"/>
</dbReference>
<evidence type="ECO:0000313" key="8">
    <source>
        <dbReference type="EMBL" id="NOU98337.1"/>
    </source>
</evidence>
<dbReference type="Pfam" id="PF00590">
    <property type="entry name" value="TP_methylase"/>
    <property type="match status" value="1"/>
</dbReference>
<comment type="caution">
    <text evidence="8">The sequence shown here is derived from an EMBL/GenBank/DDBJ whole genome shotgun (WGS) entry which is preliminary data.</text>
</comment>